<sequence length="128" mass="15313">MEFSILRDEVLLINHRGETKTVKEIHDILNGDDSDEKDEVLNQKWYRAKKEGFHFYAESLIDSTLTNINSEIPRNSEWYMSGWYHEANECFNQEDIEEIQRVLDRCFARNTNVFSFYVGRDEIVDLRK</sequence>
<reference evidence="1 2" key="1">
    <citation type="submission" date="2017-09" db="EMBL/GenBank/DDBJ databases">
        <title>Large-scale bioinformatics analysis of Bacillus genomes uncovers conserved roles of natural products in bacterial physiology.</title>
        <authorList>
            <consortium name="Agbiome Team Llc"/>
            <person name="Bleich R.M."/>
            <person name="Kirk G.J."/>
            <person name="Santa Maria K.C."/>
            <person name="Allen S.E."/>
            <person name="Farag S."/>
            <person name="Shank E.A."/>
            <person name="Bowers A."/>
        </authorList>
    </citation>
    <scope>NUCLEOTIDE SEQUENCE [LARGE SCALE GENOMIC DNA]</scope>
    <source>
        <strain evidence="1 2">AFS015413</strain>
    </source>
</reference>
<accession>A0A9X6VCZ5</accession>
<proteinExistence type="predicted"/>
<name>A0A9X6VCZ5_BACTU</name>
<evidence type="ECO:0000313" key="2">
    <source>
        <dbReference type="Proteomes" id="UP000220397"/>
    </source>
</evidence>
<dbReference type="Proteomes" id="UP000220397">
    <property type="component" value="Unassembled WGS sequence"/>
</dbReference>
<dbReference type="RefSeq" id="WP_098369002.1">
    <property type="nucleotide sequence ID" value="NZ_JARSYC010000030.1"/>
</dbReference>
<organism evidence="1 2">
    <name type="scientific">Bacillus thuringiensis</name>
    <dbReference type="NCBI Taxonomy" id="1428"/>
    <lineage>
        <taxon>Bacteria</taxon>
        <taxon>Bacillati</taxon>
        <taxon>Bacillota</taxon>
        <taxon>Bacilli</taxon>
        <taxon>Bacillales</taxon>
        <taxon>Bacillaceae</taxon>
        <taxon>Bacillus</taxon>
        <taxon>Bacillus cereus group</taxon>
    </lineage>
</organism>
<gene>
    <name evidence="1" type="ORF">CN398_10815</name>
</gene>
<evidence type="ECO:0000313" key="1">
    <source>
        <dbReference type="EMBL" id="PFB08196.1"/>
    </source>
</evidence>
<dbReference type="EMBL" id="NTUS01000026">
    <property type="protein sequence ID" value="PFB08196.1"/>
    <property type="molecule type" value="Genomic_DNA"/>
</dbReference>
<comment type="caution">
    <text evidence="1">The sequence shown here is derived from an EMBL/GenBank/DDBJ whole genome shotgun (WGS) entry which is preliminary data.</text>
</comment>
<dbReference type="AlphaFoldDB" id="A0A9X6VCZ5"/>
<protein>
    <submittedName>
        <fullName evidence="1">Uncharacterized protein</fullName>
    </submittedName>
</protein>